<dbReference type="Pfam" id="PF13411">
    <property type="entry name" value="MerR_1"/>
    <property type="match status" value="1"/>
</dbReference>
<keyword evidence="1" id="KW-0238">DNA-binding</keyword>
<dbReference type="SUPFAM" id="SSF46955">
    <property type="entry name" value="Putative DNA-binding domain"/>
    <property type="match status" value="1"/>
</dbReference>
<dbReference type="Gene3D" id="1.10.490.50">
    <property type="entry name" value="Antibiotic binding domain of TipA-like multidrug resistance regulators"/>
    <property type="match status" value="1"/>
</dbReference>
<dbReference type="PRINTS" id="PR00040">
    <property type="entry name" value="HTHMERR"/>
</dbReference>
<evidence type="ECO:0000313" key="4">
    <source>
        <dbReference type="Proteomes" id="UP001630303"/>
    </source>
</evidence>
<dbReference type="InterPro" id="IPR012925">
    <property type="entry name" value="TipAS_dom"/>
</dbReference>
<dbReference type="Proteomes" id="UP001630303">
    <property type="component" value="Unassembled WGS sequence"/>
</dbReference>
<dbReference type="PANTHER" id="PTHR30204:SF93">
    <property type="entry name" value="HTH MERR-TYPE DOMAIN-CONTAINING PROTEIN"/>
    <property type="match status" value="1"/>
</dbReference>
<dbReference type="PROSITE" id="PS50937">
    <property type="entry name" value="HTH_MERR_2"/>
    <property type="match status" value="1"/>
</dbReference>
<dbReference type="PROSITE" id="PS00552">
    <property type="entry name" value="HTH_MERR_1"/>
    <property type="match status" value="1"/>
</dbReference>
<dbReference type="SMART" id="SM00422">
    <property type="entry name" value="HTH_MERR"/>
    <property type="match status" value="1"/>
</dbReference>
<sequence length="248" mass="27382">MNEWPIAEVARAAGVTSRTLRHYESIGLLHPARVAANGYRFYGEDEIARLYRILALRALDLPLPEIARALGDERTLAQAMRAHLAALEERRIGMDRRITAVRNTLAVLEEGKTMDIDDVLAGVDDSRWEGEVRERWGDEAWERSAARRAALTPEERRVDDARSADINAALRDAAARGLTADADELQSLVAAHHAWVARQWGRTPDAAAYTGLGDLYVADPRFADVYGGVEQARVVRDAMAAYASAHLG</sequence>
<dbReference type="RefSeq" id="WP_375095727.1">
    <property type="nucleotide sequence ID" value="NZ_JAROCE010000001.1"/>
</dbReference>
<dbReference type="Pfam" id="PF07739">
    <property type="entry name" value="TipAS"/>
    <property type="match status" value="1"/>
</dbReference>
<gene>
    <name evidence="3" type="ORF">P5G46_03815</name>
</gene>
<evidence type="ECO:0000313" key="3">
    <source>
        <dbReference type="EMBL" id="MFM2719624.1"/>
    </source>
</evidence>
<organism evidence="3 4">
    <name type="scientific">Microbacterium mcarthurae</name>
    <dbReference type="NCBI Taxonomy" id="3035918"/>
    <lineage>
        <taxon>Bacteria</taxon>
        <taxon>Bacillati</taxon>
        <taxon>Actinomycetota</taxon>
        <taxon>Actinomycetes</taxon>
        <taxon>Micrococcales</taxon>
        <taxon>Microbacteriaceae</taxon>
        <taxon>Microbacterium</taxon>
    </lineage>
</organism>
<name>A0ABW9GDQ1_9MICO</name>
<evidence type="ECO:0000256" key="1">
    <source>
        <dbReference type="ARBA" id="ARBA00023125"/>
    </source>
</evidence>
<dbReference type="InterPro" id="IPR036244">
    <property type="entry name" value="TipA-like_antibiotic-bd"/>
</dbReference>
<dbReference type="CDD" id="cd01106">
    <property type="entry name" value="HTH_TipAL-Mta"/>
    <property type="match status" value="1"/>
</dbReference>
<dbReference type="Gene3D" id="1.10.1660.10">
    <property type="match status" value="1"/>
</dbReference>
<dbReference type="EMBL" id="JAROCE010000001">
    <property type="protein sequence ID" value="MFM2719624.1"/>
    <property type="molecule type" value="Genomic_DNA"/>
</dbReference>
<proteinExistence type="predicted"/>
<dbReference type="InterPro" id="IPR000551">
    <property type="entry name" value="MerR-type_HTH_dom"/>
</dbReference>
<dbReference type="PANTHER" id="PTHR30204">
    <property type="entry name" value="REDOX-CYCLING DRUG-SENSING TRANSCRIPTIONAL ACTIVATOR SOXR"/>
    <property type="match status" value="1"/>
</dbReference>
<dbReference type="InterPro" id="IPR009061">
    <property type="entry name" value="DNA-bd_dom_put_sf"/>
</dbReference>
<dbReference type="InterPro" id="IPR047057">
    <property type="entry name" value="MerR_fam"/>
</dbReference>
<protein>
    <submittedName>
        <fullName evidence="3">MerR family transcriptional regulator</fullName>
    </submittedName>
</protein>
<reference evidence="3 4" key="1">
    <citation type="submission" date="2023-03" db="EMBL/GenBank/DDBJ databases">
        <title>MT1 and MT2 Draft Genomes of Novel Species.</title>
        <authorList>
            <person name="Venkateswaran K."/>
        </authorList>
    </citation>
    <scope>NUCLEOTIDE SEQUENCE [LARGE SCALE GENOMIC DNA]</scope>
    <source>
        <strain evidence="3 4">IF8SW-P5</strain>
    </source>
</reference>
<dbReference type="SUPFAM" id="SSF89082">
    <property type="entry name" value="Antibiotic binding domain of TipA-like multidrug resistance regulators"/>
    <property type="match status" value="1"/>
</dbReference>
<comment type="caution">
    <text evidence="3">The sequence shown here is derived from an EMBL/GenBank/DDBJ whole genome shotgun (WGS) entry which is preliminary data.</text>
</comment>
<feature type="domain" description="HTH merR-type" evidence="2">
    <location>
        <begin position="3"/>
        <end position="72"/>
    </location>
</feature>
<keyword evidence="4" id="KW-1185">Reference proteome</keyword>
<evidence type="ECO:0000259" key="2">
    <source>
        <dbReference type="PROSITE" id="PS50937"/>
    </source>
</evidence>
<accession>A0ABW9GDQ1</accession>